<keyword evidence="1" id="KW-0472">Membrane</keyword>
<dbReference type="PROSITE" id="PS00409">
    <property type="entry name" value="PROKAR_NTER_METHYL"/>
    <property type="match status" value="1"/>
</dbReference>
<protein>
    <recommendedName>
        <fullName evidence="4">Type IV pilus modification protein PilV</fullName>
    </recommendedName>
</protein>
<keyword evidence="3" id="KW-1185">Reference proteome</keyword>
<dbReference type="Pfam" id="PF07963">
    <property type="entry name" value="N_methyl"/>
    <property type="match status" value="1"/>
</dbReference>
<evidence type="ECO:0000313" key="2">
    <source>
        <dbReference type="EMBL" id="GAA3941826.1"/>
    </source>
</evidence>
<evidence type="ECO:0000256" key="1">
    <source>
        <dbReference type="SAM" id="Phobius"/>
    </source>
</evidence>
<keyword evidence="1" id="KW-0812">Transmembrane</keyword>
<dbReference type="NCBIfam" id="TIGR02532">
    <property type="entry name" value="IV_pilin_GFxxxE"/>
    <property type="match status" value="1"/>
</dbReference>
<keyword evidence="1" id="KW-1133">Transmembrane helix</keyword>
<name>A0ABP7NBF9_9GAMM</name>
<comment type="caution">
    <text evidence="2">The sequence shown here is derived from an EMBL/GenBank/DDBJ whole genome shotgun (WGS) entry which is preliminary data.</text>
</comment>
<gene>
    <name evidence="2" type="ORF">GCM10022277_42170</name>
</gene>
<sequence>MKSNNCHSGFTLLEVLVASIIMMVSLLGLGALQSTSMQKNISAMHKTQAMESLNLLNDALRSQLSVGQSIDAVYDDFEAKYWESSNYQSHFVESCGSGCSRDAMVKHMLAAWEKMIGENLPHGRGKIEKKTATLDVDGAGTSTEYYEVTVMWDDRQLAQNTDGSYVALGTGCSGNPKVDLSCMKTIVLP</sequence>
<evidence type="ECO:0008006" key="4">
    <source>
        <dbReference type="Google" id="ProtNLM"/>
    </source>
</evidence>
<reference evidence="3" key="1">
    <citation type="journal article" date="2019" name="Int. J. Syst. Evol. Microbiol.">
        <title>The Global Catalogue of Microorganisms (GCM) 10K type strain sequencing project: providing services to taxonomists for standard genome sequencing and annotation.</title>
        <authorList>
            <consortium name="The Broad Institute Genomics Platform"/>
            <consortium name="The Broad Institute Genome Sequencing Center for Infectious Disease"/>
            <person name="Wu L."/>
            <person name="Ma J."/>
        </authorList>
    </citation>
    <scope>NUCLEOTIDE SEQUENCE [LARGE SCALE GENOMIC DNA]</scope>
    <source>
        <strain evidence="3">JCM 17551</strain>
    </source>
</reference>
<dbReference type="InterPro" id="IPR012902">
    <property type="entry name" value="N_methyl_site"/>
</dbReference>
<organism evidence="2 3">
    <name type="scientific">Litoribacillus peritrichatus</name>
    <dbReference type="NCBI Taxonomy" id="718191"/>
    <lineage>
        <taxon>Bacteria</taxon>
        <taxon>Pseudomonadati</taxon>
        <taxon>Pseudomonadota</taxon>
        <taxon>Gammaproteobacteria</taxon>
        <taxon>Oceanospirillales</taxon>
        <taxon>Oceanospirillaceae</taxon>
        <taxon>Litoribacillus</taxon>
    </lineage>
</organism>
<proteinExistence type="predicted"/>
<dbReference type="Proteomes" id="UP001501565">
    <property type="component" value="Unassembled WGS sequence"/>
</dbReference>
<evidence type="ECO:0000313" key="3">
    <source>
        <dbReference type="Proteomes" id="UP001501565"/>
    </source>
</evidence>
<dbReference type="RefSeq" id="WP_344800637.1">
    <property type="nucleotide sequence ID" value="NZ_BAABBN010000015.1"/>
</dbReference>
<dbReference type="EMBL" id="BAABBN010000015">
    <property type="protein sequence ID" value="GAA3941826.1"/>
    <property type="molecule type" value="Genomic_DNA"/>
</dbReference>
<feature type="transmembrane region" description="Helical" evidence="1">
    <location>
        <begin position="12"/>
        <end position="32"/>
    </location>
</feature>
<accession>A0ABP7NBF9</accession>